<dbReference type="RefSeq" id="WP_025746825.1">
    <property type="nucleotide sequence ID" value="NZ_FOXR01000015.1"/>
</dbReference>
<feature type="domain" description="Enoyl reductase (ER)" evidence="2">
    <location>
        <begin position="10"/>
        <end position="359"/>
    </location>
</feature>
<dbReference type="Proteomes" id="UP000198577">
    <property type="component" value="Unassembled WGS sequence"/>
</dbReference>
<dbReference type="PANTHER" id="PTHR43401:SF1">
    <property type="entry name" value="ENOYL REDUCTASE (ER) DOMAIN-CONTAINING PROTEIN"/>
    <property type="match status" value="1"/>
</dbReference>
<dbReference type="InterPro" id="IPR036291">
    <property type="entry name" value="NAD(P)-bd_dom_sf"/>
</dbReference>
<dbReference type="Gene3D" id="3.90.180.10">
    <property type="entry name" value="Medium-chain alcohol dehydrogenases, catalytic domain"/>
    <property type="match status" value="1"/>
</dbReference>
<keyword evidence="4" id="KW-1185">Reference proteome</keyword>
<protein>
    <submittedName>
        <fullName evidence="3">D-arabinose 1-dehydrogenase, Zn-dependent alcohol dehydrogenase family</fullName>
    </submittedName>
</protein>
<dbReference type="Gene3D" id="3.40.50.720">
    <property type="entry name" value="NAD(P)-binding Rossmann-like Domain"/>
    <property type="match status" value="1"/>
</dbReference>
<dbReference type="InterPro" id="IPR013149">
    <property type="entry name" value="ADH-like_C"/>
</dbReference>
<gene>
    <name evidence="3" type="ORF">SAMN05444406_11519</name>
</gene>
<sequence>MKSKAMVLTAFNQPLELQEFTVSALEEGQVLVKLKAAGVCGSDVHMWKGEDPRTPLPIILGHEGVGIVAEFKGEKRTVDGLPLKEGDFILWNRGISCNQCFACKVLREPSLCQQRKVYGINMSCSLPPYLNGCYSEYIVLNRDTDIFKITQDVDPAVVVSASCSGATVAHAFDMIEHAVGDTVVVQGPGPLGIYAVAFARKLGASKVVVIGGSSSRLNICKEMGAITLDRHATTVEQRREFIMDITGGRGADVVVEAVGSQGVVEEGIKLLRSGGTYLSTGFAQPAGLEQIDFYYDVVRKNIRIQGVWVSDTRHTWQALNLVLENSEAFRKMITHRFKLTEANEALSAMATRQALKAVLEM</sequence>
<organism evidence="3 4">
    <name type="scientific">Caldicoprobacter faecalis</name>
    <dbReference type="NCBI Taxonomy" id="937334"/>
    <lineage>
        <taxon>Bacteria</taxon>
        <taxon>Bacillati</taxon>
        <taxon>Bacillota</taxon>
        <taxon>Clostridia</taxon>
        <taxon>Caldicoprobacterales</taxon>
        <taxon>Caldicoprobacteraceae</taxon>
        <taxon>Caldicoprobacter</taxon>
    </lineage>
</organism>
<dbReference type="SUPFAM" id="SSF51735">
    <property type="entry name" value="NAD(P)-binding Rossmann-fold domains"/>
    <property type="match status" value="1"/>
</dbReference>
<dbReference type="CDD" id="cd08231">
    <property type="entry name" value="MDR_TM0436_like"/>
    <property type="match status" value="1"/>
</dbReference>
<accession>A0A1I5W9Y9</accession>
<dbReference type="OrthoDB" id="9769198at2"/>
<dbReference type="AlphaFoldDB" id="A0A1I5W9Y9"/>
<dbReference type="GO" id="GO:0016491">
    <property type="term" value="F:oxidoreductase activity"/>
    <property type="evidence" value="ECO:0007669"/>
    <property type="project" value="UniProtKB-KW"/>
</dbReference>
<dbReference type="InterPro" id="IPR050129">
    <property type="entry name" value="Zn_alcohol_dh"/>
</dbReference>
<dbReference type="EMBL" id="FOXR01000015">
    <property type="protein sequence ID" value="SFQ16550.1"/>
    <property type="molecule type" value="Genomic_DNA"/>
</dbReference>
<dbReference type="InterPro" id="IPR011032">
    <property type="entry name" value="GroES-like_sf"/>
</dbReference>
<name>A0A1I5W9Y9_9FIRM</name>
<dbReference type="Pfam" id="PF08240">
    <property type="entry name" value="ADH_N"/>
    <property type="match status" value="1"/>
</dbReference>
<dbReference type="STRING" id="937334.SAMN05444406_11519"/>
<dbReference type="InterPro" id="IPR020843">
    <property type="entry name" value="ER"/>
</dbReference>
<evidence type="ECO:0000259" key="2">
    <source>
        <dbReference type="SMART" id="SM00829"/>
    </source>
</evidence>
<keyword evidence="1" id="KW-0560">Oxidoreductase</keyword>
<reference evidence="3 4" key="1">
    <citation type="submission" date="2016-10" db="EMBL/GenBank/DDBJ databases">
        <authorList>
            <person name="de Groot N.N."/>
        </authorList>
    </citation>
    <scope>NUCLEOTIDE SEQUENCE [LARGE SCALE GENOMIC DNA]</scope>
    <source>
        <strain evidence="3 4">DSM 20678</strain>
    </source>
</reference>
<dbReference type="SMART" id="SM00829">
    <property type="entry name" value="PKS_ER"/>
    <property type="match status" value="1"/>
</dbReference>
<evidence type="ECO:0000256" key="1">
    <source>
        <dbReference type="ARBA" id="ARBA00023002"/>
    </source>
</evidence>
<evidence type="ECO:0000313" key="4">
    <source>
        <dbReference type="Proteomes" id="UP000198577"/>
    </source>
</evidence>
<evidence type="ECO:0000313" key="3">
    <source>
        <dbReference type="EMBL" id="SFQ16550.1"/>
    </source>
</evidence>
<dbReference type="SUPFAM" id="SSF50129">
    <property type="entry name" value="GroES-like"/>
    <property type="match status" value="1"/>
</dbReference>
<dbReference type="Pfam" id="PF00107">
    <property type="entry name" value="ADH_zinc_N"/>
    <property type="match status" value="1"/>
</dbReference>
<dbReference type="InterPro" id="IPR013154">
    <property type="entry name" value="ADH-like_N"/>
</dbReference>
<dbReference type="PANTHER" id="PTHR43401">
    <property type="entry name" value="L-THREONINE 3-DEHYDROGENASE"/>
    <property type="match status" value="1"/>
</dbReference>
<proteinExistence type="predicted"/>